<keyword evidence="9 10" id="KW-1208">Phospholipid metabolism</keyword>
<dbReference type="Pfam" id="PF02660">
    <property type="entry name" value="G3P_acyltransf"/>
    <property type="match status" value="1"/>
</dbReference>
<comment type="pathway">
    <text evidence="10">Lipid metabolism; phospholipid metabolism.</text>
</comment>
<comment type="catalytic activity">
    <reaction evidence="10">
        <text>an acyl phosphate + sn-glycerol 3-phosphate = a 1-acyl-sn-glycero-3-phosphate + phosphate</text>
        <dbReference type="Rhea" id="RHEA:34075"/>
        <dbReference type="ChEBI" id="CHEBI:43474"/>
        <dbReference type="ChEBI" id="CHEBI:57597"/>
        <dbReference type="ChEBI" id="CHEBI:57970"/>
        <dbReference type="ChEBI" id="CHEBI:59918"/>
        <dbReference type="EC" id="2.3.1.275"/>
    </reaction>
</comment>
<evidence type="ECO:0000256" key="9">
    <source>
        <dbReference type="ARBA" id="ARBA00023264"/>
    </source>
</evidence>
<dbReference type="EMBL" id="WBZC01000057">
    <property type="protein sequence ID" value="KAB3531315.1"/>
    <property type="molecule type" value="Genomic_DNA"/>
</dbReference>
<dbReference type="EC" id="2.3.1.275" evidence="10"/>
<dbReference type="Proteomes" id="UP000432715">
    <property type="component" value="Unassembled WGS sequence"/>
</dbReference>
<comment type="similarity">
    <text evidence="10">Belongs to the PlsY family.</text>
</comment>
<comment type="subcellular location">
    <subcellularLocation>
        <location evidence="10">Cell membrane</location>
        <topology evidence="10">Multi-pass membrane protein</topology>
    </subcellularLocation>
</comment>
<keyword evidence="7 10" id="KW-0472">Membrane</keyword>
<name>A0A6I0F5R1_9FIRM</name>
<keyword evidence="5 10" id="KW-1133">Transmembrane helix</keyword>
<keyword evidence="11" id="KW-0012">Acyltransferase</keyword>
<dbReference type="GO" id="GO:0005886">
    <property type="term" value="C:plasma membrane"/>
    <property type="evidence" value="ECO:0007669"/>
    <property type="project" value="UniProtKB-SubCell"/>
</dbReference>
<keyword evidence="1 10" id="KW-1003">Cell membrane</keyword>
<dbReference type="OrthoDB" id="9777124at2"/>
<comment type="function">
    <text evidence="10">Catalyzes the transfer of an acyl group from acyl-phosphate (acyl-PO(4)) to glycerol-3-phosphate (G3P) to form lysophosphatidic acid (LPA). This enzyme utilizes acyl-phosphate as fatty acyl donor, but not acyl-CoA or acyl-ACP.</text>
</comment>
<evidence type="ECO:0000256" key="1">
    <source>
        <dbReference type="ARBA" id="ARBA00022475"/>
    </source>
</evidence>
<feature type="transmembrane region" description="Helical" evidence="10">
    <location>
        <begin position="53"/>
        <end position="76"/>
    </location>
</feature>
<dbReference type="InterPro" id="IPR003811">
    <property type="entry name" value="G3P_acylTferase_PlsY"/>
</dbReference>
<evidence type="ECO:0000256" key="4">
    <source>
        <dbReference type="ARBA" id="ARBA00022692"/>
    </source>
</evidence>
<dbReference type="AlphaFoldDB" id="A0A6I0F5R1"/>
<evidence type="ECO:0000256" key="10">
    <source>
        <dbReference type="HAMAP-Rule" id="MF_01043"/>
    </source>
</evidence>
<evidence type="ECO:0000256" key="7">
    <source>
        <dbReference type="ARBA" id="ARBA00023136"/>
    </source>
</evidence>
<feature type="transmembrane region" description="Helical" evidence="10">
    <location>
        <begin position="120"/>
        <end position="141"/>
    </location>
</feature>
<evidence type="ECO:0000313" key="11">
    <source>
        <dbReference type="EMBL" id="KAB3531315.1"/>
    </source>
</evidence>
<proteinExistence type="inferred from homology"/>
<keyword evidence="6 10" id="KW-0443">Lipid metabolism</keyword>
<comment type="subunit">
    <text evidence="10">Probably interacts with PlsX.</text>
</comment>
<evidence type="ECO:0000313" key="12">
    <source>
        <dbReference type="Proteomes" id="UP000432715"/>
    </source>
</evidence>
<dbReference type="GO" id="GO:0008654">
    <property type="term" value="P:phospholipid biosynthetic process"/>
    <property type="evidence" value="ECO:0007669"/>
    <property type="project" value="UniProtKB-UniRule"/>
</dbReference>
<reference evidence="11 12" key="1">
    <citation type="submission" date="2019-10" db="EMBL/GenBank/DDBJ databases">
        <title>Alkaliphilus serpentinus sp. nov. and Alkaliphilus pronyensis sp. nov., two novel anaerobic alkaliphilic species isolated from the serpentinized-hosted hydrothermal field of the Prony Bay (New Caledonia).</title>
        <authorList>
            <person name="Postec A."/>
        </authorList>
    </citation>
    <scope>NUCLEOTIDE SEQUENCE [LARGE SCALE GENOMIC DNA]</scope>
    <source>
        <strain evidence="11 12">LacV</strain>
    </source>
</reference>
<gene>
    <name evidence="10" type="primary">plsY</name>
    <name evidence="11" type="ORF">F8154_12910</name>
</gene>
<keyword evidence="4 10" id="KW-0812">Transmembrane</keyword>
<dbReference type="HAMAP" id="MF_01043">
    <property type="entry name" value="PlsY"/>
    <property type="match status" value="1"/>
</dbReference>
<dbReference type="RefSeq" id="WP_151862033.1">
    <property type="nucleotide sequence ID" value="NZ_WBZC01000057.1"/>
</dbReference>
<comment type="caution">
    <text evidence="11">The sequence shown here is derived from an EMBL/GenBank/DDBJ whole genome shotgun (WGS) entry which is preliminary data.</text>
</comment>
<dbReference type="SMART" id="SM01207">
    <property type="entry name" value="G3P_acyltransf"/>
    <property type="match status" value="1"/>
</dbReference>
<evidence type="ECO:0000256" key="3">
    <source>
        <dbReference type="ARBA" id="ARBA00022679"/>
    </source>
</evidence>
<evidence type="ECO:0000256" key="8">
    <source>
        <dbReference type="ARBA" id="ARBA00023209"/>
    </source>
</evidence>
<keyword evidence="3 10" id="KW-0808">Transferase</keyword>
<sequence>MLTYFITAAIGYFFGCFQSSYLLTKAIKKVDIRSLGNGNAGASNTVVSLGWKYGIIVGILDILKAILSLYLIKYCYNEGIILQDNLQLASLLYLNGLFVILGHNYPFYMGFKGGKGTAPLVGMLLAIDFTIAIVCILSIIIVTVVTNYIALGTISLVIVFVIMSIYLDYSAFSIAIAIIIALMSIYKHIPNIKSIKKGKEIGLRKVINK</sequence>
<keyword evidence="8 10" id="KW-0594">Phospholipid biosynthesis</keyword>
<dbReference type="PANTHER" id="PTHR30309">
    <property type="entry name" value="INNER MEMBRANE PROTEIN YGIH"/>
    <property type="match status" value="1"/>
</dbReference>
<organism evidence="11 12">
    <name type="scientific">Alkaliphilus pronyensis</name>
    <dbReference type="NCBI Taxonomy" id="1482732"/>
    <lineage>
        <taxon>Bacteria</taxon>
        <taxon>Bacillati</taxon>
        <taxon>Bacillota</taxon>
        <taxon>Clostridia</taxon>
        <taxon>Peptostreptococcales</taxon>
        <taxon>Natronincolaceae</taxon>
        <taxon>Alkaliphilus</taxon>
    </lineage>
</organism>
<evidence type="ECO:0000256" key="5">
    <source>
        <dbReference type="ARBA" id="ARBA00022989"/>
    </source>
</evidence>
<feature type="transmembrane region" description="Helical" evidence="10">
    <location>
        <begin position="172"/>
        <end position="189"/>
    </location>
</feature>
<evidence type="ECO:0000256" key="6">
    <source>
        <dbReference type="ARBA" id="ARBA00023098"/>
    </source>
</evidence>
<keyword evidence="12" id="KW-1185">Reference proteome</keyword>
<feature type="transmembrane region" description="Helical" evidence="10">
    <location>
        <begin position="88"/>
        <end position="108"/>
    </location>
</feature>
<keyword evidence="2 10" id="KW-0444">Lipid biosynthesis</keyword>
<feature type="transmembrane region" description="Helical" evidence="10">
    <location>
        <begin position="148"/>
        <end position="166"/>
    </location>
</feature>
<dbReference type="GO" id="GO:0043772">
    <property type="term" value="F:acyl-phosphate glycerol-3-phosphate acyltransferase activity"/>
    <property type="evidence" value="ECO:0007669"/>
    <property type="project" value="UniProtKB-UniRule"/>
</dbReference>
<evidence type="ECO:0000256" key="2">
    <source>
        <dbReference type="ARBA" id="ARBA00022516"/>
    </source>
</evidence>
<dbReference type="UniPathway" id="UPA00085"/>
<dbReference type="PANTHER" id="PTHR30309:SF0">
    <property type="entry name" value="GLYCEROL-3-PHOSPHATE ACYLTRANSFERASE-RELATED"/>
    <property type="match status" value="1"/>
</dbReference>
<protein>
    <recommendedName>
        <fullName evidence="10">Glycerol-3-phosphate acyltransferase</fullName>
    </recommendedName>
    <alternativeName>
        <fullName evidence="10">Acyl-PO4 G3P acyltransferase</fullName>
    </alternativeName>
    <alternativeName>
        <fullName evidence="10">Acyl-phosphate--glycerol-3-phosphate acyltransferase</fullName>
    </alternativeName>
    <alternativeName>
        <fullName evidence="10">G3P acyltransferase</fullName>
        <shortName evidence="10">GPAT</shortName>
        <ecNumber evidence="10">2.3.1.275</ecNumber>
    </alternativeName>
    <alternativeName>
        <fullName evidence="10">Lysophosphatidic acid synthase</fullName>
        <shortName evidence="10">LPA synthase</shortName>
    </alternativeName>
</protein>
<accession>A0A6I0F5R1</accession>